<feature type="domain" description="Ig-like" evidence="4">
    <location>
        <begin position="26"/>
        <end position="107"/>
    </location>
</feature>
<dbReference type="InterPro" id="IPR036116">
    <property type="entry name" value="FN3_sf"/>
</dbReference>
<protein>
    <submittedName>
        <fullName evidence="6">Uncharacterized protein</fullName>
    </submittedName>
</protein>
<feature type="domain" description="Ig-like" evidence="4">
    <location>
        <begin position="609"/>
        <end position="691"/>
    </location>
</feature>
<dbReference type="InterPro" id="IPR050991">
    <property type="entry name" value="ECM_Regulatory_Proteins"/>
</dbReference>
<dbReference type="InterPro" id="IPR003961">
    <property type="entry name" value="FN3_dom"/>
</dbReference>
<evidence type="ECO:0000259" key="4">
    <source>
        <dbReference type="PROSITE" id="PS50835"/>
    </source>
</evidence>
<feature type="region of interest" description="Disordered" evidence="2">
    <location>
        <begin position="746"/>
        <end position="804"/>
    </location>
</feature>
<sequence length="2539" mass="279875">MMRITHLILSVFGCCVIVSAQEYVGPVTPARFYARKSSTIELPCYVVNSTNPLVWTAKHEGEDLRSRSTTTVDQQDSTLTLKIIRNVKLSDAGRFLCSDGRKNSTIQLIVIDPSAPILNSTKVDDDEVAVIWGPPKNNPNVVKGYRIYVMKVATQEEAFFEVKATKNSGHFTLKDLSPNTEYKIQVVAEYADGGSNIHRTVESPRSRALSVRTAHFDGVKEVQARPWHNNSIIVSWTPVPGRGVHGYRVFYEAHDQESQTKGDVTVTEVSSGGLWQVTLDGLMTKIKYDISVAPLTGGSESEFKVGRRSKPVVYKHDGFTPDMSIHAIPLSPSSVLVAVSNVGPAKIEILRVLQSNENAIDWVRINEFESEQRYVVVTGLLPHTRYFFMAKAKVSGHPRQTITDVMTPPTALVSPTDLNVMATSDTSVLLTWNYNHAIKPVGFILEVNKRTDENVLLRERQQVVVEKNEATLEDLYPNQAYEVSVVPFNIEGKGPCGEPVKFHLVSSDVQITTPVSWVLPYFLSDNPEDVRIESGQGVQMTCHAEGIPHPSVQWYSDGRPLGSTSVRINNLNLSGLQSSINLTCRAENSAGQAERHTRVQVSQPSGESPRFTRNLPSRQEVTLGKDFRLNCSAVGDPKPIIEWYKNDILQSQTRRFGDTVEYSEGGVSEPFALRCVASNIHGTVEQSTKVIVEEPLQAPVLIGQMLQHVEITEGEDVLINCSFAGIPTPEVTWFNGSKKLTLPKQSQSSLALPSVSHTSHLRCRGENRAGTKEQNVTLVVKPRPPSPTTTTSTQRPQTIPGHQSGYRVSLRQRVTSPENVDIRWIVDKGDTFNINHFQYQILDETSQELEKNLLGSNRRKCRMKKLKPGKRYTFNLKTFNFDYNLLHDATLDFTVPYNITHRPNIPELEIEVFEIQDEYARLAIHEYGITPDHYRIQVNEEHALPGSRPLFDNATDNNNDTTLIRSLKPEKAYRVIVEARKSSSIPIRTVQAAFKTPARGGVGLPVMQSSLEAEVSSSIATTKTPAITTPTTVAVLTTIAFLDLPITTPTTAPKSTTPNPRKYIITLSHRMKSPEEEEVKWVLHQGDLNAISSFDMLVVDETTGQNITKRANRIARTWTFPVTRPDRRYTFSLQTKRGRDVLDNSSLEFITSSNYVTHSPNNQELRFEVNEIRPNSAKFDFDKPGKAPSSYRLQVLDSAAARGTRPFLDMLFKVLPASRTIEGLVPDRQYHVIVEARDGTNKPILTATADFRTPPRGGYGLPVVGSSSDGEEATTEATTAATTEATTAATTEATTAATTEATTAATTEATTAAPTEATTAATVAEDTTEEDTTSEYPPSKVTVPELTTETTTDTEETTTVTEAPTTPSTTAATTAPTTASTTSSTTASTTTETELPEDHTFVMTSRAIRKHPNILVIKWQVARGNIEKIKNFEIYVKDANGRYIYNGTLSGNQRYVSFSNFPKGNFTVTLKAIGSEGVLAENDIKIPPPLDEAGEHLEENVNPRLDFGATELRSNSVNLQWDTSNIDASNISGYRVRMFQEGPDGYQVVTRALDRKTGQFHLLELHPKSTYYAVLDVVGNDNRTIMSSALTFTTPQRNGYGESVTGTILATPSTDEPGDPEMKMFIKANATSGLHRVSWNLKNIDTSSVNNYNLTVRNGSKVLGTFELGANVNYFVLDGLMEGRVYDIELAAISGTGDTIIRVETPYKPGTSSDALVVSSRDATHKTADVDDVRSKDPAEVISPEIEMSMASDQPDGHRLSWRLNNADALVVDMYQLVVTKGGTNDVIGRYDFTKNVNSFHLDNIVSGSIYTLRLLAFFEKSAYTINGVMDYTPDVSSDPYKITQPGEELPDDWIPKIEEKDPLPPEMELSVVSDEPSGHRLSWKLNNADESLVDKYMLTVRKTGVDGDVIINEELTKDVKAHALQNLLPGNAYHLTVDALLDGHWLLLSGQPYTPGVSSDPFVVTAREAIRPAVQLYIGAEPNSGHKVAWNLLNVNKELIDKYVLSVSKFGAQKDIVAREEIGKNVENYVVNGLLPGSSYRVELQALSSAFSDPMSAVTVYSPGVSSDPMLITAEEPLDPKIQLSLKSEDASSQRVSWALKDVPARLVKKYVLTVREDGADGDIITYKQFGREANSHVLNNLVSGSKYHVSLEAKLIPQCSLVEAATDFTPGVSSDPFVVTGLGVKLPDTWEPEPVDTEPKLPEMHMSIKARGSSGHRVSWYLNNVNSSLVDKYKLTIRINGDDGDIVKSVELANDVDFHISNVFQSASTYHVEVEALVPGGATIAKASTEYTPGKSSDPLVVVGLFEPLASFDSETDSQEEEDDFPTLDIGVSTQGRDSALLRWNVTGFSPRQLLGQVDIRFFIGGTNVMQGEALLSHRSFTVNGLHPGQQFFVNVTALDDAKQYVVSTAFNYKFPSDPLRASSSPNGRSGSSEDRSPSSKRETYVITRAQPFGRRLYLEWLVLSTGRPKTATLVQYATFTNGRQGNFITKEVPPGVTTTTLTDIDQGTRYGFQVGSARPSPGPVRWSDMVYRSRFN</sequence>
<dbReference type="Pfam" id="PF07679">
    <property type="entry name" value="I-set"/>
    <property type="match status" value="3"/>
</dbReference>
<dbReference type="PANTHER" id="PTHR46708:SF2">
    <property type="entry name" value="FIBRONECTIN TYPE-III DOMAIN-CONTAINING PROTEIN"/>
    <property type="match status" value="1"/>
</dbReference>
<comment type="caution">
    <text evidence="6">The sequence shown here is derived from an EMBL/GenBank/DDBJ whole genome shotgun (WGS) entry which is preliminary data.</text>
</comment>
<dbReference type="Pfam" id="PF00041">
    <property type="entry name" value="fn3"/>
    <property type="match status" value="2"/>
</dbReference>
<dbReference type="InterPro" id="IPR007110">
    <property type="entry name" value="Ig-like_dom"/>
</dbReference>
<dbReference type="CDD" id="cd00063">
    <property type="entry name" value="FN3"/>
    <property type="match status" value="5"/>
</dbReference>
<evidence type="ECO:0000313" key="7">
    <source>
        <dbReference type="Proteomes" id="UP001497497"/>
    </source>
</evidence>
<feature type="compositionally biased region" description="Low complexity" evidence="2">
    <location>
        <begin position="788"/>
        <end position="798"/>
    </location>
</feature>
<keyword evidence="1" id="KW-0677">Repeat</keyword>
<accession>A0AAV2HBH4</accession>
<dbReference type="PROSITE" id="PS50835">
    <property type="entry name" value="IG_LIKE"/>
    <property type="match status" value="4"/>
</dbReference>
<evidence type="ECO:0000256" key="3">
    <source>
        <dbReference type="SAM" id="SignalP"/>
    </source>
</evidence>
<dbReference type="EMBL" id="CAXITT010000081">
    <property type="protein sequence ID" value="CAL1531151.1"/>
    <property type="molecule type" value="Genomic_DNA"/>
</dbReference>
<dbReference type="InterPro" id="IPR003598">
    <property type="entry name" value="Ig_sub2"/>
</dbReference>
<feature type="domain" description="Ig-like" evidence="4">
    <location>
        <begin position="520"/>
        <end position="602"/>
    </location>
</feature>
<feature type="domain" description="Fibronectin type-III" evidence="5">
    <location>
        <begin position="2077"/>
        <end position="2177"/>
    </location>
</feature>
<feature type="compositionally biased region" description="Low complexity" evidence="2">
    <location>
        <begin position="1275"/>
        <end position="1325"/>
    </location>
</feature>
<feature type="signal peptide" evidence="3">
    <location>
        <begin position="1"/>
        <end position="20"/>
    </location>
</feature>
<dbReference type="InterPro" id="IPR013098">
    <property type="entry name" value="Ig_I-set"/>
</dbReference>
<feature type="domain" description="Fibronectin type-III" evidence="5">
    <location>
        <begin position="1973"/>
        <end position="2066"/>
    </location>
</feature>
<feature type="domain" description="Fibronectin type-III" evidence="5">
    <location>
        <begin position="1862"/>
        <end position="1970"/>
    </location>
</feature>
<feature type="domain" description="Fibronectin type-III" evidence="5">
    <location>
        <begin position="112"/>
        <end position="216"/>
    </location>
</feature>
<reference evidence="6 7" key="1">
    <citation type="submission" date="2024-04" db="EMBL/GenBank/DDBJ databases">
        <authorList>
            <consortium name="Genoscope - CEA"/>
            <person name="William W."/>
        </authorList>
    </citation>
    <scope>NUCLEOTIDE SEQUENCE [LARGE SCALE GENOMIC DNA]</scope>
</reference>
<proteinExistence type="predicted"/>
<keyword evidence="7" id="KW-1185">Reference proteome</keyword>
<feature type="region of interest" description="Disordered" evidence="2">
    <location>
        <begin position="2420"/>
        <end position="2446"/>
    </location>
</feature>
<feature type="region of interest" description="Disordered" evidence="2">
    <location>
        <begin position="1246"/>
        <end position="1398"/>
    </location>
</feature>
<feature type="compositionally biased region" description="Low complexity" evidence="2">
    <location>
        <begin position="1342"/>
        <end position="1393"/>
    </location>
</feature>
<keyword evidence="3" id="KW-0732">Signal</keyword>
<feature type="chain" id="PRO_5043438610" evidence="3">
    <location>
        <begin position="21"/>
        <end position="2539"/>
    </location>
</feature>
<dbReference type="SMART" id="SM00409">
    <property type="entry name" value="IG"/>
    <property type="match status" value="4"/>
</dbReference>
<dbReference type="SUPFAM" id="SSF49265">
    <property type="entry name" value="Fibronectin type III"/>
    <property type="match status" value="6"/>
</dbReference>
<evidence type="ECO:0000259" key="5">
    <source>
        <dbReference type="PROSITE" id="PS50853"/>
    </source>
</evidence>
<dbReference type="InterPro" id="IPR013783">
    <property type="entry name" value="Ig-like_fold"/>
</dbReference>
<dbReference type="CDD" id="cd00096">
    <property type="entry name" value="Ig"/>
    <property type="match status" value="1"/>
</dbReference>
<organism evidence="6 7">
    <name type="scientific">Lymnaea stagnalis</name>
    <name type="common">Great pond snail</name>
    <name type="synonym">Helix stagnalis</name>
    <dbReference type="NCBI Taxonomy" id="6523"/>
    <lineage>
        <taxon>Eukaryota</taxon>
        <taxon>Metazoa</taxon>
        <taxon>Spiralia</taxon>
        <taxon>Lophotrochozoa</taxon>
        <taxon>Mollusca</taxon>
        <taxon>Gastropoda</taxon>
        <taxon>Heterobranchia</taxon>
        <taxon>Euthyneura</taxon>
        <taxon>Panpulmonata</taxon>
        <taxon>Hygrophila</taxon>
        <taxon>Lymnaeoidea</taxon>
        <taxon>Lymnaeidae</taxon>
        <taxon>Lymnaea</taxon>
    </lineage>
</organism>
<dbReference type="SMART" id="SM00408">
    <property type="entry name" value="IGc2"/>
    <property type="match status" value="4"/>
</dbReference>
<feature type="domain" description="Fibronectin type-III" evidence="5">
    <location>
        <begin position="1503"/>
        <end position="1597"/>
    </location>
</feature>
<feature type="compositionally biased region" description="Polar residues" evidence="2">
    <location>
        <begin position="746"/>
        <end position="758"/>
    </location>
</feature>
<name>A0AAV2HBH4_LYMST</name>
<dbReference type="Proteomes" id="UP001497497">
    <property type="component" value="Unassembled WGS sequence"/>
</dbReference>
<gene>
    <name evidence="6" type="ORF">GSLYS_00005246001</name>
</gene>
<feature type="domain" description="Fibronectin type-III" evidence="5">
    <location>
        <begin position="414"/>
        <end position="508"/>
    </location>
</feature>
<evidence type="ECO:0000256" key="2">
    <source>
        <dbReference type="SAM" id="MobiDB-lite"/>
    </source>
</evidence>
<dbReference type="SMART" id="SM00060">
    <property type="entry name" value="FN3"/>
    <property type="match status" value="14"/>
</dbReference>
<dbReference type="InterPro" id="IPR036179">
    <property type="entry name" value="Ig-like_dom_sf"/>
</dbReference>
<evidence type="ECO:0000313" key="6">
    <source>
        <dbReference type="EMBL" id="CAL1531151.1"/>
    </source>
</evidence>
<feature type="compositionally biased region" description="Basic and acidic residues" evidence="2">
    <location>
        <begin position="2434"/>
        <end position="2446"/>
    </location>
</feature>
<dbReference type="PANTHER" id="PTHR46708">
    <property type="entry name" value="TENASCIN"/>
    <property type="match status" value="1"/>
</dbReference>
<evidence type="ECO:0000256" key="1">
    <source>
        <dbReference type="ARBA" id="ARBA00022737"/>
    </source>
</evidence>
<dbReference type="SUPFAM" id="SSF48726">
    <property type="entry name" value="Immunoglobulin"/>
    <property type="match status" value="4"/>
</dbReference>
<dbReference type="Gene3D" id="2.60.40.10">
    <property type="entry name" value="Immunoglobulins"/>
    <property type="match status" value="8"/>
</dbReference>
<dbReference type="InterPro" id="IPR003599">
    <property type="entry name" value="Ig_sub"/>
</dbReference>
<feature type="domain" description="Ig-like" evidence="4">
    <location>
        <begin position="699"/>
        <end position="777"/>
    </location>
</feature>
<dbReference type="PROSITE" id="PS50853">
    <property type="entry name" value="FN3"/>
    <property type="match status" value="7"/>
</dbReference>
<feature type="domain" description="Fibronectin type-III" evidence="5">
    <location>
        <begin position="218"/>
        <end position="323"/>
    </location>
</feature>